<dbReference type="SMART" id="SM00194">
    <property type="entry name" value="PTPc"/>
    <property type="match status" value="1"/>
</dbReference>
<feature type="region of interest" description="Disordered" evidence="1">
    <location>
        <begin position="14"/>
        <end position="46"/>
    </location>
</feature>
<evidence type="ECO:0000259" key="3">
    <source>
        <dbReference type="PROSITE" id="PS50056"/>
    </source>
</evidence>
<evidence type="ECO:0000313" key="5">
    <source>
        <dbReference type="Proteomes" id="UP000031036"/>
    </source>
</evidence>
<dbReference type="InterPro" id="IPR029021">
    <property type="entry name" value="Prot-tyrosine_phosphatase-like"/>
</dbReference>
<gene>
    <name evidence="4" type="primary">Ptpn12</name>
    <name evidence="4" type="ORF">Tcan_18817</name>
</gene>
<accession>A0A0B2W1R0</accession>
<dbReference type="InterPro" id="IPR000387">
    <property type="entry name" value="Tyr_Pase_dom"/>
</dbReference>
<feature type="domain" description="Tyrosine-protein phosphatase" evidence="2">
    <location>
        <begin position="69"/>
        <end position="321"/>
    </location>
</feature>
<comment type="caution">
    <text evidence="4">The sequence shown here is derived from an EMBL/GenBank/DDBJ whole genome shotgun (WGS) entry which is preliminary data.</text>
</comment>
<dbReference type="PROSITE" id="PS50055">
    <property type="entry name" value="TYR_PHOSPHATASE_PTP"/>
    <property type="match status" value="1"/>
</dbReference>
<organism evidence="4 5">
    <name type="scientific">Toxocara canis</name>
    <name type="common">Canine roundworm</name>
    <dbReference type="NCBI Taxonomy" id="6265"/>
    <lineage>
        <taxon>Eukaryota</taxon>
        <taxon>Metazoa</taxon>
        <taxon>Ecdysozoa</taxon>
        <taxon>Nematoda</taxon>
        <taxon>Chromadorea</taxon>
        <taxon>Rhabditida</taxon>
        <taxon>Spirurina</taxon>
        <taxon>Ascaridomorpha</taxon>
        <taxon>Ascaridoidea</taxon>
        <taxon>Toxocaridae</taxon>
        <taxon>Toxocara</taxon>
    </lineage>
</organism>
<name>A0A0B2W1R0_TOXCA</name>
<dbReference type="Pfam" id="PF00102">
    <property type="entry name" value="Y_phosphatase"/>
    <property type="match status" value="1"/>
</dbReference>
<dbReference type="InterPro" id="IPR000242">
    <property type="entry name" value="PTP_cat"/>
</dbReference>
<dbReference type="InterPro" id="IPR052782">
    <property type="entry name" value="Oocyte-zygote_transition_reg"/>
</dbReference>
<dbReference type="Proteomes" id="UP000031036">
    <property type="component" value="Unassembled WGS sequence"/>
</dbReference>
<dbReference type="Gene3D" id="3.90.190.10">
    <property type="entry name" value="Protein tyrosine phosphatase superfamily"/>
    <property type="match status" value="1"/>
</dbReference>
<protein>
    <submittedName>
        <fullName evidence="4">Tyrosine-protein phosphatase non-receptor type 12</fullName>
    </submittedName>
</protein>
<dbReference type="CDD" id="cd00047">
    <property type="entry name" value="PTPc"/>
    <property type="match status" value="1"/>
</dbReference>
<dbReference type="InterPro" id="IPR016130">
    <property type="entry name" value="Tyr_Pase_AS"/>
</dbReference>
<feature type="compositionally biased region" description="Basic residues" evidence="1">
    <location>
        <begin position="18"/>
        <end position="28"/>
    </location>
</feature>
<dbReference type="PANTHER" id="PTHR46163">
    <property type="entry name" value="TYROSINE-PROTEIN PHOSPHATASE-RELATED"/>
    <property type="match status" value="1"/>
</dbReference>
<evidence type="ECO:0000256" key="1">
    <source>
        <dbReference type="SAM" id="MobiDB-lite"/>
    </source>
</evidence>
<feature type="compositionally biased region" description="Basic residues" evidence="1">
    <location>
        <begin position="395"/>
        <end position="405"/>
    </location>
</feature>
<dbReference type="GO" id="GO:0004725">
    <property type="term" value="F:protein tyrosine phosphatase activity"/>
    <property type="evidence" value="ECO:0007669"/>
    <property type="project" value="InterPro"/>
</dbReference>
<dbReference type="OrthoDB" id="10253954at2759"/>
<feature type="domain" description="Tyrosine specific protein phosphatases" evidence="3">
    <location>
        <begin position="244"/>
        <end position="312"/>
    </location>
</feature>
<dbReference type="AlphaFoldDB" id="A0A0B2W1R0"/>
<sequence>MKYAVGELRGLKETVPNIRRKRKGKRNKLPQETASSGSHREQSERFSQAAKQAMRKWLVSLSQGGIHQLRLDFYDMKGFVPNDTRMAAFMSNLDKCRYKDIKCWDGTRVVLKWPSEKEGNFIHANWVKHELLDKVFICAQGPTENTASDFWRMVWQEHVKEIIMLCRIREDDKEKCYQYWPRIKGEKMTYKPLVLTAKLLDTKDPDYNHTKIELKYGDECRRVQHRQWTTWPDKSVPKSALTPFRLLRFARKHSKFPTVIHCSAGVGRTGTLIMIELLLTALKRGLKPDFKQYLRDIRSQRSQTIQVEEQYVYVHYAVAQFLWLNNIVSAEDIKGFTAEYLNYLRLLASANGTLPIGATSLPRPCDVITECKPIPLKEIAESAELANSSSDRQRRSSSPRLRRKQTPSEKELKRTAKTTVTTEKEEKEEPSMNAIVQDGGATKDAMVAPSRSPASLKNVQGKEAVGATASDTSRKKARPNVAPICTPEPKPLLPAAPSRPLQVNATGAVRGAQGAPPGDEALKNLAFNAAASAPKLGGPSPSVPQALTKQRDECARIQPAGVALNATSVPAKQNVGVVAVRLNQSTPNPNAAPFPKFPMAGQAKSIPKKPSITETNNQHKFVYEPPKYYTVKTAGSQKAYVYERGKATKFVRVSGREGK</sequence>
<dbReference type="PROSITE" id="PS50056">
    <property type="entry name" value="TYR_PHOSPHATASE_2"/>
    <property type="match status" value="1"/>
</dbReference>
<dbReference type="InterPro" id="IPR003595">
    <property type="entry name" value="Tyr_Pase_cat"/>
</dbReference>
<feature type="region of interest" description="Disordered" evidence="1">
    <location>
        <begin position="382"/>
        <end position="495"/>
    </location>
</feature>
<dbReference type="EMBL" id="JPKZ01000319">
    <property type="protein sequence ID" value="KHN87923.1"/>
    <property type="molecule type" value="Genomic_DNA"/>
</dbReference>
<dbReference type="STRING" id="6265.A0A0B2W1R0"/>
<dbReference type="SMART" id="SM00404">
    <property type="entry name" value="PTPc_motif"/>
    <property type="match status" value="1"/>
</dbReference>
<proteinExistence type="predicted"/>
<dbReference type="PRINTS" id="PR00700">
    <property type="entry name" value="PRTYPHPHTASE"/>
</dbReference>
<evidence type="ECO:0000259" key="2">
    <source>
        <dbReference type="PROSITE" id="PS50055"/>
    </source>
</evidence>
<reference evidence="4 5" key="1">
    <citation type="submission" date="2014-11" db="EMBL/GenBank/DDBJ databases">
        <title>Genetic blueprint of the zoonotic pathogen Toxocara canis.</title>
        <authorList>
            <person name="Zhu X.-Q."/>
            <person name="Korhonen P.K."/>
            <person name="Cai H."/>
            <person name="Young N.D."/>
            <person name="Nejsum P."/>
            <person name="von Samson-Himmelstjerna G."/>
            <person name="Boag P.R."/>
            <person name="Tan P."/>
            <person name="Li Q."/>
            <person name="Min J."/>
            <person name="Yang Y."/>
            <person name="Wang X."/>
            <person name="Fang X."/>
            <person name="Hall R.S."/>
            <person name="Hofmann A."/>
            <person name="Sternberg P.W."/>
            <person name="Jex A.R."/>
            <person name="Gasser R.B."/>
        </authorList>
    </citation>
    <scope>NUCLEOTIDE SEQUENCE [LARGE SCALE GENOMIC DNA]</scope>
    <source>
        <strain evidence="4">PN_DK_2014</strain>
    </source>
</reference>
<keyword evidence="4" id="KW-0675">Receptor</keyword>
<dbReference type="SUPFAM" id="SSF52799">
    <property type="entry name" value="(Phosphotyrosine protein) phosphatases II"/>
    <property type="match status" value="1"/>
</dbReference>
<evidence type="ECO:0000313" key="4">
    <source>
        <dbReference type="EMBL" id="KHN87923.1"/>
    </source>
</evidence>
<dbReference type="PROSITE" id="PS00383">
    <property type="entry name" value="TYR_PHOSPHATASE_1"/>
    <property type="match status" value="1"/>
</dbReference>
<keyword evidence="5" id="KW-1185">Reference proteome</keyword>